<dbReference type="EMBL" id="LWMU01000047">
    <property type="protein sequence ID" value="KZX13702.1"/>
    <property type="molecule type" value="Genomic_DNA"/>
</dbReference>
<proteinExistence type="predicted"/>
<dbReference type="RefSeq" id="WP_042692366.1">
    <property type="nucleotide sequence ID" value="NZ_CABMAB010000008.1"/>
</dbReference>
<accession>A0A166BQZ8</accession>
<dbReference type="Pfam" id="PF12705">
    <property type="entry name" value="PDDEXK_1"/>
    <property type="match status" value="1"/>
</dbReference>
<organism evidence="2 3">
    <name type="scientific">Methanobrevibacter oralis</name>
    <dbReference type="NCBI Taxonomy" id="66851"/>
    <lineage>
        <taxon>Archaea</taxon>
        <taxon>Methanobacteriati</taxon>
        <taxon>Methanobacteriota</taxon>
        <taxon>Methanomada group</taxon>
        <taxon>Methanobacteria</taxon>
        <taxon>Methanobacteriales</taxon>
        <taxon>Methanobacteriaceae</taxon>
        <taxon>Methanobrevibacter</taxon>
    </lineage>
</organism>
<comment type="caution">
    <text evidence="2">The sequence shown here is derived from an EMBL/GenBank/DDBJ whole genome shotgun (WGS) entry which is preliminary data.</text>
</comment>
<evidence type="ECO:0000313" key="3">
    <source>
        <dbReference type="Proteomes" id="UP000077428"/>
    </source>
</evidence>
<feature type="domain" description="PD-(D/E)XK endonuclease-like" evidence="1">
    <location>
        <begin position="2"/>
        <end position="235"/>
    </location>
</feature>
<evidence type="ECO:0000313" key="2">
    <source>
        <dbReference type="EMBL" id="KZX13702.1"/>
    </source>
</evidence>
<gene>
    <name evidence="2" type="ORF">MBORA_04080</name>
</gene>
<dbReference type="InterPro" id="IPR011604">
    <property type="entry name" value="PDDEXK-like_dom_sf"/>
</dbReference>
<keyword evidence="3" id="KW-1185">Reference proteome</keyword>
<dbReference type="InterPro" id="IPR038726">
    <property type="entry name" value="PDDEXK_AddAB-type"/>
</dbReference>
<dbReference type="Proteomes" id="UP000077428">
    <property type="component" value="Unassembled WGS sequence"/>
</dbReference>
<sequence length="241" mass="29316">MRLSKSKINTYLKCPLEFKYQYIDKITPEESIYLQIGKEVHYLAEQFIYLYQENKIEDNFLKTMYDLNKKHYPETNYHDHCYNLAKFFKETIIDKKLDVYMAEEYLMDEKHNFSGIADIVLRNPKDDTLTIIDYKTGKTRSITPYRRELCYYKMLIEELYPEENITQAGVYFTKEGDYRFLNFTDSTKKRTYCDKTEYQEYINLIDEVRFNINQGKFPPKKQFLCKYCTFSKQCQKDNIFF</sequence>
<dbReference type="Gene3D" id="3.90.320.10">
    <property type="match status" value="1"/>
</dbReference>
<name>A0A166BQZ8_METOA</name>
<evidence type="ECO:0000259" key="1">
    <source>
        <dbReference type="Pfam" id="PF12705"/>
    </source>
</evidence>
<dbReference type="OrthoDB" id="203178at2157"/>
<dbReference type="PATRIC" id="fig|66851.6.peg.470"/>
<dbReference type="AlphaFoldDB" id="A0A166BQZ8"/>
<protein>
    <submittedName>
        <fullName evidence="2">PD-(D/E)XK nuclease superfamily protein</fullName>
    </submittedName>
</protein>
<dbReference type="STRING" id="66851.MBORA_04080"/>
<reference evidence="3" key="1">
    <citation type="journal article" date="2016" name="Genome Announc.">
        <title>Draft Genome Sequences of Methanobrevibacter curvatus DSM11111, Methanobrevibacter cuticularis DSM11139, Methanobrevibacter filiformis DSM11501, and Methanobrevibacter oralis DSM7256.</title>
        <authorList>
            <person name="Poehlein A."/>
            <person name="Seedorf H."/>
        </authorList>
    </citation>
    <scope>NUCLEOTIDE SEQUENCE [LARGE SCALE GENOMIC DNA]</scope>
    <source>
        <strain evidence="3">DSM 7256 / JCM 30027 / ZR</strain>
    </source>
</reference>